<dbReference type="EMBL" id="BARS01020870">
    <property type="protein sequence ID" value="GAG12220.1"/>
    <property type="molecule type" value="Genomic_DNA"/>
</dbReference>
<accession>X0V274</accession>
<dbReference type="GO" id="GO:0005737">
    <property type="term" value="C:cytoplasm"/>
    <property type="evidence" value="ECO:0007669"/>
    <property type="project" value="TreeGrafter"/>
</dbReference>
<dbReference type="GO" id="GO:0005524">
    <property type="term" value="F:ATP binding"/>
    <property type="evidence" value="ECO:0007669"/>
    <property type="project" value="UniProtKB-KW"/>
</dbReference>
<keyword evidence="2" id="KW-0067">ATP-binding</keyword>
<evidence type="ECO:0000256" key="2">
    <source>
        <dbReference type="ARBA" id="ARBA00022840"/>
    </source>
</evidence>
<protein>
    <recommendedName>
        <fullName evidence="3">TGS domain-containing protein</fullName>
    </recommendedName>
</protein>
<comment type="caution">
    <text evidence="4">The sequence shown here is derived from an EMBL/GenBank/DDBJ whole genome shotgun (WGS) entry which is preliminary data.</text>
</comment>
<dbReference type="PANTHER" id="PTHR23305">
    <property type="entry name" value="OBG GTPASE FAMILY"/>
    <property type="match status" value="1"/>
</dbReference>
<keyword evidence="1" id="KW-0547">Nucleotide-binding</keyword>
<feature type="domain" description="TGS" evidence="3">
    <location>
        <begin position="110"/>
        <end position="193"/>
    </location>
</feature>
<name>X0V274_9ZZZZ</name>
<gene>
    <name evidence="4" type="ORF">S01H1_33606</name>
</gene>
<dbReference type="SUPFAM" id="SSF52540">
    <property type="entry name" value="P-loop containing nucleoside triphosphate hydrolases"/>
    <property type="match status" value="1"/>
</dbReference>
<feature type="non-terminal residue" evidence="4">
    <location>
        <position position="1"/>
    </location>
</feature>
<reference evidence="4" key="1">
    <citation type="journal article" date="2014" name="Front. Microbiol.">
        <title>High frequency of phylogenetically diverse reductive dehalogenase-homologous genes in deep subseafloor sedimentary metagenomes.</title>
        <authorList>
            <person name="Kawai M."/>
            <person name="Futagami T."/>
            <person name="Toyoda A."/>
            <person name="Takaki Y."/>
            <person name="Nishi S."/>
            <person name="Hori S."/>
            <person name="Arai W."/>
            <person name="Tsubouchi T."/>
            <person name="Morono Y."/>
            <person name="Uchiyama I."/>
            <person name="Ito T."/>
            <person name="Fujiyama A."/>
            <person name="Inagaki F."/>
            <person name="Takami H."/>
        </authorList>
    </citation>
    <scope>NUCLEOTIDE SEQUENCE</scope>
    <source>
        <strain evidence="4">Expedition CK06-06</strain>
    </source>
</reference>
<dbReference type="InterPro" id="IPR027417">
    <property type="entry name" value="P-loop_NTPase"/>
</dbReference>
<proteinExistence type="predicted"/>
<dbReference type="PANTHER" id="PTHR23305:SF18">
    <property type="entry name" value="OBG-TYPE G DOMAIN-CONTAINING PROTEIN"/>
    <property type="match status" value="1"/>
</dbReference>
<evidence type="ECO:0000256" key="1">
    <source>
        <dbReference type="ARBA" id="ARBA00022741"/>
    </source>
</evidence>
<dbReference type="InterPro" id="IPR012675">
    <property type="entry name" value="Beta-grasp_dom_sf"/>
</dbReference>
<dbReference type="PROSITE" id="PS51880">
    <property type="entry name" value="TGS"/>
    <property type="match status" value="1"/>
</dbReference>
<evidence type="ECO:0000313" key="4">
    <source>
        <dbReference type="EMBL" id="GAG12220.1"/>
    </source>
</evidence>
<dbReference type="Gene3D" id="3.10.20.30">
    <property type="match status" value="1"/>
</dbReference>
<dbReference type="GO" id="GO:0016887">
    <property type="term" value="F:ATP hydrolysis activity"/>
    <property type="evidence" value="ECO:0007669"/>
    <property type="project" value="TreeGrafter"/>
</dbReference>
<dbReference type="FunFam" id="3.10.20.30:FF:000001">
    <property type="entry name" value="Ribosome-binding ATPase YchF"/>
    <property type="match status" value="1"/>
</dbReference>
<dbReference type="InterPro" id="IPR004095">
    <property type="entry name" value="TGS"/>
</dbReference>
<dbReference type="AlphaFoldDB" id="X0V274"/>
<dbReference type="InterPro" id="IPR012676">
    <property type="entry name" value="TGS-like"/>
</dbReference>
<dbReference type="Pfam" id="PF06071">
    <property type="entry name" value="YchF-GTPase_C"/>
    <property type="match status" value="1"/>
</dbReference>
<evidence type="ECO:0000259" key="3">
    <source>
        <dbReference type="PROSITE" id="PS51880"/>
    </source>
</evidence>
<sequence>ERLKKGESVSAREFSDEEKVFLDEYNLLSLKPMLYIANIDENEIDSHSDQGVTRMLQERFGKDRVIEICAEIEAEISELENGERTEYLQGMGLAESGLKKMILASYQLLDLIIFYTIANNKLRAWRLKLGSNAPQAAGLIHSDMEKGFIKAEVMRYDDLVKFKDVANIREKGLLKIEGKDYIIQDGDVVKFLFNV</sequence>
<organism evidence="4">
    <name type="scientific">marine sediment metagenome</name>
    <dbReference type="NCBI Taxonomy" id="412755"/>
    <lineage>
        <taxon>unclassified sequences</taxon>
        <taxon>metagenomes</taxon>
        <taxon>ecological metagenomes</taxon>
    </lineage>
</organism>
<dbReference type="InterPro" id="IPR013029">
    <property type="entry name" value="YchF_C"/>
</dbReference>
<dbReference type="SUPFAM" id="SSF81271">
    <property type="entry name" value="TGS-like"/>
    <property type="match status" value="1"/>
</dbReference>